<dbReference type="OrthoDB" id="2326772at2"/>
<sequence>MYFSIRKSPSGQFYFLIKSENDEVVATSETYFYKETAINTINSIKSNINKDSVVVDMT</sequence>
<proteinExistence type="predicted"/>
<dbReference type="Pfam" id="PF07411">
    <property type="entry name" value="DUF1508"/>
    <property type="match status" value="1"/>
</dbReference>
<feature type="domain" description="DUF1508" evidence="1">
    <location>
        <begin position="10"/>
        <end position="53"/>
    </location>
</feature>
<accession>A0A401FKU9</accession>
<protein>
    <submittedName>
        <fullName evidence="2">Prophage Lp2 protein 14</fullName>
    </submittedName>
</protein>
<reference evidence="2 3" key="1">
    <citation type="submission" date="2017-11" db="EMBL/GenBank/DDBJ databases">
        <title>Draft Genome Sequence of Lactobacillus curieae NBRC 111893 isolated from Koso, a Japanese sugar-Vegetable Fermented Beverage.</title>
        <authorList>
            <person name="Chiou T.Y."/>
            <person name="Oshima K."/>
            <person name="Suda W."/>
            <person name="Hattori M."/>
            <person name="Takahashi T."/>
        </authorList>
    </citation>
    <scope>NUCLEOTIDE SEQUENCE [LARGE SCALE GENOMIC DNA]</scope>
    <source>
        <strain evidence="2 3">NBRC111893</strain>
    </source>
</reference>
<name>A0A401FKU9_9LACO</name>
<dbReference type="SUPFAM" id="SSF160113">
    <property type="entry name" value="YegP-like"/>
    <property type="match status" value="1"/>
</dbReference>
<dbReference type="Gene3D" id="3.30.160.160">
    <property type="entry name" value="YegP-like"/>
    <property type="match status" value="1"/>
</dbReference>
<dbReference type="RefSeq" id="WP_125008119.1">
    <property type="nucleotide sequence ID" value="NZ_BEXA01000002.1"/>
</dbReference>
<evidence type="ECO:0000259" key="1">
    <source>
        <dbReference type="Pfam" id="PF07411"/>
    </source>
</evidence>
<comment type="caution">
    <text evidence="2">The sequence shown here is derived from an EMBL/GenBank/DDBJ whole genome shotgun (WGS) entry which is preliminary data.</text>
</comment>
<dbReference type="Proteomes" id="UP000286974">
    <property type="component" value="Unassembled WGS sequence"/>
</dbReference>
<gene>
    <name evidence="2" type="ORF">NBRC111893_1044</name>
</gene>
<dbReference type="InterPro" id="IPR036913">
    <property type="entry name" value="YegP-like_sf"/>
</dbReference>
<dbReference type="AlphaFoldDB" id="A0A401FKU9"/>
<evidence type="ECO:0000313" key="2">
    <source>
        <dbReference type="EMBL" id="GAY72898.1"/>
    </source>
</evidence>
<dbReference type="InterPro" id="IPR010879">
    <property type="entry name" value="DUF1508"/>
</dbReference>
<keyword evidence="3" id="KW-1185">Reference proteome</keyword>
<evidence type="ECO:0000313" key="3">
    <source>
        <dbReference type="Proteomes" id="UP000286974"/>
    </source>
</evidence>
<organism evidence="2 3">
    <name type="scientific">Lentilactobacillus kosonis</name>
    <dbReference type="NCBI Taxonomy" id="2810561"/>
    <lineage>
        <taxon>Bacteria</taxon>
        <taxon>Bacillati</taxon>
        <taxon>Bacillota</taxon>
        <taxon>Bacilli</taxon>
        <taxon>Lactobacillales</taxon>
        <taxon>Lactobacillaceae</taxon>
        <taxon>Lentilactobacillus</taxon>
    </lineage>
</organism>
<dbReference type="EMBL" id="BEXA01000002">
    <property type="protein sequence ID" value="GAY72898.1"/>
    <property type="molecule type" value="Genomic_DNA"/>
</dbReference>